<organism evidence="1 2">
    <name type="scientific">Solanum commersonii</name>
    <name type="common">Commerson's wild potato</name>
    <name type="synonym">Commerson's nightshade</name>
    <dbReference type="NCBI Taxonomy" id="4109"/>
    <lineage>
        <taxon>Eukaryota</taxon>
        <taxon>Viridiplantae</taxon>
        <taxon>Streptophyta</taxon>
        <taxon>Embryophyta</taxon>
        <taxon>Tracheophyta</taxon>
        <taxon>Spermatophyta</taxon>
        <taxon>Magnoliopsida</taxon>
        <taxon>eudicotyledons</taxon>
        <taxon>Gunneridae</taxon>
        <taxon>Pentapetalae</taxon>
        <taxon>asterids</taxon>
        <taxon>lamiids</taxon>
        <taxon>Solanales</taxon>
        <taxon>Solanaceae</taxon>
        <taxon>Solanoideae</taxon>
        <taxon>Solaneae</taxon>
        <taxon>Solanum</taxon>
    </lineage>
</organism>
<name>A0A9J5WKP3_SOLCO</name>
<dbReference type="OrthoDB" id="1924068at2759"/>
<dbReference type="PANTHER" id="PTHR33233:SF17">
    <property type="entry name" value="DUF4283 DOMAIN-CONTAINING PROTEIN"/>
    <property type="match status" value="1"/>
</dbReference>
<protein>
    <submittedName>
        <fullName evidence="1">Uncharacterized protein</fullName>
    </submittedName>
</protein>
<dbReference type="EMBL" id="JACXVP010000011">
    <property type="protein sequence ID" value="KAG5575957.1"/>
    <property type="molecule type" value="Genomic_DNA"/>
</dbReference>
<sequence>MALNYIPPLIINGETVVHLEKSEVDLETAKWRYALVAYVMGDFPGYNFMNSRIASAIGKPIYAYECITKQTTISYARMLIETNVTKPLPKEITVHDPNGRQLCRKYGLIGGLKSIKE</sequence>
<evidence type="ECO:0000313" key="2">
    <source>
        <dbReference type="Proteomes" id="UP000824120"/>
    </source>
</evidence>
<evidence type="ECO:0000313" key="1">
    <source>
        <dbReference type="EMBL" id="KAG5575957.1"/>
    </source>
</evidence>
<proteinExistence type="predicted"/>
<dbReference type="AlphaFoldDB" id="A0A9J5WKP3"/>
<comment type="caution">
    <text evidence="1">The sequence shown here is derived from an EMBL/GenBank/DDBJ whole genome shotgun (WGS) entry which is preliminary data.</text>
</comment>
<dbReference type="PANTHER" id="PTHR33233">
    <property type="entry name" value="ENDONUCLEASE/EXONUCLEASE/PHOSPHATASE"/>
    <property type="match status" value="1"/>
</dbReference>
<reference evidence="1 2" key="1">
    <citation type="submission" date="2020-09" db="EMBL/GenBank/DDBJ databases">
        <title>De no assembly of potato wild relative species, Solanum commersonii.</title>
        <authorList>
            <person name="Cho K."/>
        </authorList>
    </citation>
    <scope>NUCLEOTIDE SEQUENCE [LARGE SCALE GENOMIC DNA]</scope>
    <source>
        <strain evidence="1">LZ3.2</strain>
        <tissue evidence="1">Leaf</tissue>
    </source>
</reference>
<dbReference type="Proteomes" id="UP000824120">
    <property type="component" value="Chromosome 11"/>
</dbReference>
<accession>A0A9J5WKP3</accession>
<gene>
    <name evidence="1" type="ORF">H5410_056091</name>
</gene>
<keyword evidence="2" id="KW-1185">Reference proteome</keyword>